<comment type="caution">
    <text evidence="2">The sequence shown here is derived from an EMBL/GenBank/DDBJ whole genome shotgun (WGS) entry which is preliminary data.</text>
</comment>
<organism evidence="2 3">
    <name type="scientific">Pleurodeles waltl</name>
    <name type="common">Iberian ribbed newt</name>
    <dbReference type="NCBI Taxonomy" id="8319"/>
    <lineage>
        <taxon>Eukaryota</taxon>
        <taxon>Metazoa</taxon>
        <taxon>Chordata</taxon>
        <taxon>Craniata</taxon>
        <taxon>Vertebrata</taxon>
        <taxon>Euteleostomi</taxon>
        <taxon>Amphibia</taxon>
        <taxon>Batrachia</taxon>
        <taxon>Caudata</taxon>
        <taxon>Salamandroidea</taxon>
        <taxon>Salamandridae</taxon>
        <taxon>Pleurodelinae</taxon>
        <taxon>Pleurodeles</taxon>
    </lineage>
</organism>
<sequence>MVLCHPLGTGAVAQAASLAWTRSSSHSYAWVSRGQGPLLAADKRGERSFPGCPVHSLPDIPVRAPTAPATTHARLRGGRESQQLLSSSESDGTRDTLRKGDSCVSVVAPDTRGRGPGHSSANGALLTQLQELRATRRP</sequence>
<protein>
    <submittedName>
        <fullName evidence="2">Uncharacterized protein</fullName>
    </submittedName>
</protein>
<feature type="compositionally biased region" description="Basic and acidic residues" evidence="1">
    <location>
        <begin position="91"/>
        <end position="101"/>
    </location>
</feature>
<proteinExistence type="predicted"/>
<gene>
    <name evidence="2" type="ORF">NDU88_010156</name>
</gene>
<feature type="region of interest" description="Disordered" evidence="1">
    <location>
        <begin position="56"/>
        <end position="138"/>
    </location>
</feature>
<keyword evidence="3" id="KW-1185">Reference proteome</keyword>
<evidence type="ECO:0000313" key="2">
    <source>
        <dbReference type="EMBL" id="KAJ1131824.1"/>
    </source>
</evidence>
<accession>A0AAV7PY02</accession>
<dbReference type="AlphaFoldDB" id="A0AAV7PY02"/>
<reference evidence="2" key="1">
    <citation type="journal article" date="2022" name="bioRxiv">
        <title>Sequencing and chromosome-scale assembly of the giantPleurodeles waltlgenome.</title>
        <authorList>
            <person name="Brown T."/>
            <person name="Elewa A."/>
            <person name="Iarovenko S."/>
            <person name="Subramanian E."/>
            <person name="Araus A.J."/>
            <person name="Petzold A."/>
            <person name="Susuki M."/>
            <person name="Suzuki K.-i.T."/>
            <person name="Hayashi T."/>
            <person name="Toyoda A."/>
            <person name="Oliveira C."/>
            <person name="Osipova E."/>
            <person name="Leigh N.D."/>
            <person name="Simon A."/>
            <person name="Yun M.H."/>
        </authorList>
    </citation>
    <scope>NUCLEOTIDE SEQUENCE</scope>
    <source>
        <strain evidence="2">20211129_DDA</strain>
        <tissue evidence="2">Liver</tissue>
    </source>
</reference>
<name>A0AAV7PY02_PLEWA</name>
<dbReference type="Proteomes" id="UP001066276">
    <property type="component" value="Chromosome 7"/>
</dbReference>
<evidence type="ECO:0000256" key="1">
    <source>
        <dbReference type="SAM" id="MobiDB-lite"/>
    </source>
</evidence>
<evidence type="ECO:0000313" key="3">
    <source>
        <dbReference type="Proteomes" id="UP001066276"/>
    </source>
</evidence>
<dbReference type="EMBL" id="JANPWB010000011">
    <property type="protein sequence ID" value="KAJ1131824.1"/>
    <property type="molecule type" value="Genomic_DNA"/>
</dbReference>
<feature type="compositionally biased region" description="Low complexity" evidence="1">
    <location>
        <begin position="61"/>
        <end position="72"/>
    </location>
</feature>
<feature type="compositionally biased region" description="Polar residues" evidence="1">
    <location>
        <begin position="119"/>
        <end position="130"/>
    </location>
</feature>
<feature type="compositionally biased region" description="Low complexity" evidence="1">
    <location>
        <begin position="80"/>
        <end position="90"/>
    </location>
</feature>